<protein>
    <submittedName>
        <fullName evidence="1">Uncharacterized protein</fullName>
    </submittedName>
</protein>
<sequence>MDISAGVLWDIFKHTGSWLINLGRAGEARKRQSVKALRDVITAARETAVYIRQVRDTGTRDHAAEKHLTVLWTELGFALHDLGIEKLARRCQIKGKEWSNPEQYNPAFLEKAHISLERMERIAKEILRQIGQ</sequence>
<evidence type="ECO:0000313" key="2">
    <source>
        <dbReference type="Proteomes" id="UP001447842"/>
    </source>
</evidence>
<keyword evidence="2" id="KW-1185">Reference proteome</keyword>
<reference evidence="1 2" key="1">
    <citation type="submission" date="2024-03" db="EMBL/GenBank/DDBJ databases">
        <title>Sulfurimonas sp. HSL3-1.</title>
        <authorList>
            <person name="Wang S."/>
        </authorList>
    </citation>
    <scope>NUCLEOTIDE SEQUENCE [LARGE SCALE GENOMIC DNA]</scope>
    <source>
        <strain evidence="1 2">HSL3-1</strain>
    </source>
</reference>
<proteinExistence type="predicted"/>
<dbReference type="Proteomes" id="UP001447842">
    <property type="component" value="Chromosome"/>
</dbReference>
<evidence type="ECO:0000313" key="1">
    <source>
        <dbReference type="EMBL" id="XAU15114.1"/>
    </source>
</evidence>
<name>A0ABZ3HA80_9BACT</name>
<dbReference type="EMBL" id="CP147920">
    <property type="protein sequence ID" value="XAU15114.1"/>
    <property type="molecule type" value="Genomic_DNA"/>
</dbReference>
<gene>
    <name evidence="1" type="ORF">WCY31_00075</name>
</gene>
<organism evidence="1 2">
    <name type="scientific">Sulfurimonas diazotrophicus</name>
    <dbReference type="NCBI Taxonomy" id="3131939"/>
    <lineage>
        <taxon>Bacteria</taxon>
        <taxon>Pseudomonadati</taxon>
        <taxon>Campylobacterota</taxon>
        <taxon>Epsilonproteobacteria</taxon>
        <taxon>Campylobacterales</taxon>
        <taxon>Sulfurimonadaceae</taxon>
        <taxon>Sulfurimonas</taxon>
    </lineage>
</organism>
<dbReference type="RefSeq" id="WP_345972704.1">
    <property type="nucleotide sequence ID" value="NZ_CP147920.1"/>
</dbReference>
<accession>A0ABZ3HA80</accession>